<evidence type="ECO:0008006" key="6">
    <source>
        <dbReference type="Google" id="ProtNLM"/>
    </source>
</evidence>
<feature type="domain" description="Trafficking protein particle complex subunit 13 middle" evidence="3">
    <location>
        <begin position="209"/>
        <end position="342"/>
    </location>
</feature>
<feature type="region of interest" description="Disordered" evidence="1">
    <location>
        <begin position="361"/>
        <end position="426"/>
    </location>
</feature>
<keyword evidence="5" id="KW-1185">Reference proteome</keyword>
<evidence type="ECO:0000313" key="4">
    <source>
        <dbReference type="EMBL" id="KAL0947306.1"/>
    </source>
</evidence>
<evidence type="ECO:0000313" key="5">
    <source>
        <dbReference type="Proteomes" id="UP001556367"/>
    </source>
</evidence>
<comment type="caution">
    <text evidence="4">The sequence shown here is derived from an EMBL/GenBank/DDBJ whole genome shotgun (WGS) entry which is preliminary data.</text>
</comment>
<evidence type="ECO:0000256" key="1">
    <source>
        <dbReference type="SAM" id="MobiDB-lite"/>
    </source>
</evidence>
<feature type="domain" description="Trafficking protein particle complex subunit 13 N-terminal" evidence="2">
    <location>
        <begin position="5"/>
        <end position="184"/>
    </location>
</feature>
<feature type="region of interest" description="Disordered" evidence="1">
    <location>
        <begin position="591"/>
        <end position="610"/>
    </location>
</feature>
<dbReference type="InterPro" id="IPR055427">
    <property type="entry name" value="TRAPPC13_N"/>
</dbReference>
<dbReference type="PANTHER" id="PTHR13134:SF3">
    <property type="entry name" value="TRAFFICKING PROTEIN PARTICLE COMPLEX SUBUNIT 13"/>
    <property type="match status" value="1"/>
</dbReference>
<dbReference type="Pfam" id="PF23647">
    <property type="entry name" value="TRAPPC13_M"/>
    <property type="match status" value="1"/>
</dbReference>
<dbReference type="InterPro" id="IPR055429">
    <property type="entry name" value="TRAPPC13_M"/>
</dbReference>
<dbReference type="Proteomes" id="UP001556367">
    <property type="component" value="Unassembled WGS sequence"/>
</dbReference>
<dbReference type="Pfam" id="PF06159">
    <property type="entry name" value="TRAPPC13_N"/>
    <property type="match status" value="1"/>
</dbReference>
<proteinExistence type="predicted"/>
<feature type="compositionally biased region" description="Polar residues" evidence="1">
    <location>
        <begin position="410"/>
        <end position="419"/>
    </location>
</feature>
<protein>
    <recommendedName>
        <fullName evidence="6">DUF974-domain-containing protein</fullName>
    </recommendedName>
</protein>
<sequence>MEAAQLLSLKVMRVSRPSLASAWEPFYSSSPSFSAHSTASILSLQGTTPLPLHPKTLRDFTHVTEVLTLPASFGAIQLGGTFSSCLCVNNEAAQEIEGVRLRVEMQTATSKVLLGEFGGPEYRLAAGDTLENVVSHEIKELGQHVLGCTVSYRLPPNARNAPGATEDPDDPTSQTFRKFYKFPVRSVLLLHFWGCRTQWHARDKVSNPLSVKTKVHPPRAPSALLTPEEREKIFLEVHIQNLTQDPIWFERMRFQCTEGWQQEDANITEDGQESIFSGSMALMQPQDMRQYIYILTPMSVPLMPVVHASGSTIPLGRLDISWRSSFGEPGRLLTSLLSRRIPVAPPPVQPTASALPAYLKRSQAPSSGLPSRPRSPQLIPSRPASPPVGQRPGSPFRNRPQSVPMRAHSPSISSMNNVPSGLPVPPPPPVDVDVTLIVKSIPRDSIHIEQPLSVKFAAALAAPVSVGRRRILKLAVQHLRPPKVLPAAAASVNPQSEMFSPKAPLSQSSTPAPTYATFNVGLAQAKLLAAQTSRDTTVSEDREELKAIVPQLPPPYFAGLDELRASKFTGATFVGPSAVFLPPVVLTPVSSNEGSSEVAPTAKEGGAGDAADQVPKVQGVVEFDLAFLPLQQGFVTVGGLRLLLVEDKIEAEDGAAVEVESEGPRPSEVRVLKEWDTLAEIWVHP</sequence>
<dbReference type="PANTHER" id="PTHR13134">
    <property type="entry name" value="TRAFFICKING PROTEIN PARTICLE COMPLEX SUBUNIT 13"/>
    <property type="match status" value="1"/>
</dbReference>
<feature type="compositionally biased region" description="Low complexity" evidence="1">
    <location>
        <begin position="365"/>
        <end position="376"/>
    </location>
</feature>
<name>A0ABR3IVR2_9AGAR</name>
<evidence type="ECO:0000259" key="3">
    <source>
        <dbReference type="Pfam" id="PF23647"/>
    </source>
</evidence>
<evidence type="ECO:0000259" key="2">
    <source>
        <dbReference type="Pfam" id="PF06159"/>
    </source>
</evidence>
<reference evidence="5" key="1">
    <citation type="submission" date="2024-06" db="EMBL/GenBank/DDBJ databases">
        <title>Multi-omics analyses provide insights into the biosynthesis of the anticancer antibiotic pleurotin in Hohenbuehelia grisea.</title>
        <authorList>
            <person name="Weaver J.A."/>
            <person name="Alberti F."/>
        </authorList>
    </citation>
    <scope>NUCLEOTIDE SEQUENCE [LARGE SCALE GENOMIC DNA]</scope>
    <source>
        <strain evidence="5">T-177</strain>
    </source>
</reference>
<gene>
    <name evidence="4" type="ORF">HGRIS_013425</name>
</gene>
<dbReference type="EMBL" id="JASNQZ010000015">
    <property type="protein sequence ID" value="KAL0947306.1"/>
    <property type="molecule type" value="Genomic_DNA"/>
</dbReference>
<dbReference type="InterPro" id="IPR010378">
    <property type="entry name" value="TRAPPC13"/>
</dbReference>
<accession>A0ABR3IVR2</accession>
<organism evidence="4 5">
    <name type="scientific">Hohenbuehelia grisea</name>
    <dbReference type="NCBI Taxonomy" id="104357"/>
    <lineage>
        <taxon>Eukaryota</taxon>
        <taxon>Fungi</taxon>
        <taxon>Dikarya</taxon>
        <taxon>Basidiomycota</taxon>
        <taxon>Agaricomycotina</taxon>
        <taxon>Agaricomycetes</taxon>
        <taxon>Agaricomycetidae</taxon>
        <taxon>Agaricales</taxon>
        <taxon>Pleurotineae</taxon>
        <taxon>Pleurotaceae</taxon>
        <taxon>Hohenbuehelia</taxon>
    </lineage>
</organism>